<evidence type="ECO:0000313" key="13">
    <source>
        <dbReference type="Proteomes" id="UP001206639"/>
    </source>
</evidence>
<reference evidence="13" key="1">
    <citation type="submission" date="2023-07" db="EMBL/GenBank/DDBJ databases">
        <authorList>
            <person name="Deng Y."/>
            <person name="Zhang Y.-Q."/>
        </authorList>
    </citation>
    <scope>NUCLEOTIDE SEQUENCE [LARGE SCALE GENOMIC DNA]</scope>
    <source>
        <strain evidence="13">CPCC 205710</strain>
    </source>
</reference>
<comment type="subcellular location">
    <subcellularLocation>
        <location evidence="1">Cell membrane</location>
        <topology evidence="1">Multi-pass membrane protein</topology>
    </subcellularLocation>
</comment>
<evidence type="ECO:0000256" key="10">
    <source>
        <dbReference type="SAM" id="Phobius"/>
    </source>
</evidence>
<feature type="domain" description="FtsK" evidence="11">
    <location>
        <begin position="751"/>
        <end position="929"/>
    </location>
</feature>
<evidence type="ECO:0000256" key="1">
    <source>
        <dbReference type="ARBA" id="ARBA00004651"/>
    </source>
</evidence>
<dbReference type="InterPro" id="IPR027417">
    <property type="entry name" value="P-loop_NTPase"/>
</dbReference>
<evidence type="ECO:0000256" key="8">
    <source>
        <dbReference type="ARBA" id="ARBA00023136"/>
    </source>
</evidence>
<keyword evidence="7 10" id="KW-1133">Transmembrane helix</keyword>
<sequence length="1233" mass="132256">MEFVRESRLSVPPLARGEIAVEAPPALPKSPPVNPIARLLPVAMLVAAVGMMAFYFTSGAGSARSPMFMFFPVMMLVSVLGTVAYSARGGNRTAEVNQGRQTYLRYLDTVDSAIVETTAQERRSLQWSHPDPDTLWELIGTRRMWERVPVDDDFGSVRLGLGDRRLSTVLKAPELSSADELDPVTVGAMRRWVRQRSLVAGAPVAVALTPNASVTIEGDSESVRGLLRAMVCQLAVLHGPDDIAIAAAADESARGEWDWLKWLPHHQHPRLVDAVGSSRLVSGNLATSVDESMRHVVVIVDGIDSDLPHEGVTLLRVGNPASGTTPLRLRIADRDVAVARPDSLTRAQAVTCARRLAPYRPASATTGAARLSPAANGWLQSMGFDDPGDIDPARLWRTHDRVLPVPIGVDEHGTPVMLDINEASRDGMGPHGLCVGATGSGKSEFLRTLALGMIAVHPPDALNLILVDFKGGATFAGLERTRHVAAVITNLADEAHLVARMSDALAGEINRRQELLRAAGSANLADYARARAQGAPLTSLPALFIVVDEFSELLSQHPEFAELFVAIGRLGRSLGVHLLLASQRLDEGRLRGLETHLSYRICLKTFSASESRAVLGTTDAHHLPGTPGAAYLKTASGDLVRFQTAYVSAPYLGRTGDPPATARQTSMPLLFTAAPVGAIIDRVKPTDLTEASVRTLFDAVVDRVADRGSFAHRVWLPPLTTSPTLDALMSGRRRAGLTVPIGLVDNPYQQRRDVMTAELCGPAGNVAIIGAPRSGKSTAVRTLIQALAEAHSPAEVGFYCLDFGGGSLSSLRDLPHVGAVAGRHDVDLCRRTVAVVESVMRGREGRAAAGVARSGESYGDVFLVVDGWATLRGEYDALEGPITAIAAQGLSFGVHVVVTASRWAELRPALKDQIATRIELRLGDPAESEMDRKRARQLAQCPPGRGLTADGRQLAIAVAEAPAAHAARLRGRWGDQRTPPVELLPQRVAHSHVIERSDVPRSGTQLLLGLGERELTPTVVDFGDHPHLLVLGEGSCGKTSLLRLLCREIIQGNDADAARVEIVDFRRTLLGVVESEHLSGYTVSPAALVTRIGSLIDRLQSRMPDENVTQQQLRSRSWWSGPEIYLVIDDYDLVAAATGSPLTPLSDFLPYARDLGLHVIVARRSGGAARAMFDPVLTRLRELGCMGLMMSASPDEGVLLGSVRPSALPPGRGTLIVRGEADQLIQVAWSDPP</sequence>
<proteinExistence type="predicted"/>
<keyword evidence="4" id="KW-0677">Repeat</keyword>
<evidence type="ECO:0000256" key="5">
    <source>
        <dbReference type="ARBA" id="ARBA00022741"/>
    </source>
</evidence>
<keyword evidence="6 9" id="KW-0067">ATP-binding</keyword>
<gene>
    <name evidence="12" type="primary">eccCa</name>
    <name evidence="12" type="ORF">N4S67_06745</name>
</gene>
<keyword evidence="3 10" id="KW-0812">Transmembrane</keyword>
<dbReference type="NCBIfam" id="TIGR03925">
    <property type="entry name" value="T7SS_EccC_b"/>
    <property type="match status" value="1"/>
</dbReference>
<evidence type="ECO:0000256" key="6">
    <source>
        <dbReference type="ARBA" id="ARBA00022840"/>
    </source>
</evidence>
<dbReference type="InterPro" id="IPR002543">
    <property type="entry name" value="FtsK_dom"/>
</dbReference>
<feature type="transmembrane region" description="Helical" evidence="10">
    <location>
        <begin position="36"/>
        <end position="56"/>
    </location>
</feature>
<evidence type="ECO:0000256" key="9">
    <source>
        <dbReference type="PROSITE-ProRule" id="PRU00289"/>
    </source>
</evidence>
<dbReference type="Proteomes" id="UP001206639">
    <property type="component" value="Unassembled WGS sequence"/>
</dbReference>
<dbReference type="PANTHER" id="PTHR22683">
    <property type="entry name" value="SPORULATION PROTEIN RELATED"/>
    <property type="match status" value="1"/>
</dbReference>
<evidence type="ECO:0000259" key="11">
    <source>
        <dbReference type="PROSITE" id="PS50901"/>
    </source>
</evidence>
<evidence type="ECO:0000256" key="3">
    <source>
        <dbReference type="ARBA" id="ARBA00022692"/>
    </source>
</evidence>
<dbReference type="Gene3D" id="3.40.50.300">
    <property type="entry name" value="P-loop containing nucleotide triphosphate hydrolases"/>
    <property type="match status" value="4"/>
</dbReference>
<evidence type="ECO:0000256" key="4">
    <source>
        <dbReference type="ARBA" id="ARBA00022737"/>
    </source>
</evidence>
<keyword evidence="2" id="KW-1003">Cell membrane</keyword>
<feature type="binding site" evidence="9">
    <location>
        <begin position="1032"/>
        <end position="1039"/>
    </location>
    <ligand>
        <name>ATP</name>
        <dbReference type="ChEBI" id="CHEBI:30616"/>
    </ligand>
</feature>
<feature type="binding site" evidence="9">
    <location>
        <begin position="770"/>
        <end position="777"/>
    </location>
    <ligand>
        <name>ATP</name>
        <dbReference type="ChEBI" id="CHEBI:30616"/>
    </ligand>
</feature>
<dbReference type="NCBIfam" id="TIGR03924">
    <property type="entry name" value="T7SS_EccC_a"/>
    <property type="match status" value="1"/>
</dbReference>
<dbReference type="InterPro" id="IPR050206">
    <property type="entry name" value="FtsK/SpoIIIE/SftA"/>
</dbReference>
<name>A0ABT2M771_9MYCO</name>
<dbReference type="PROSITE" id="PS50901">
    <property type="entry name" value="FTSK"/>
    <property type="match status" value="3"/>
</dbReference>
<feature type="domain" description="FtsK" evidence="11">
    <location>
        <begin position="413"/>
        <end position="612"/>
    </location>
</feature>
<evidence type="ECO:0000256" key="2">
    <source>
        <dbReference type="ARBA" id="ARBA00022475"/>
    </source>
</evidence>
<keyword evidence="13" id="KW-1185">Reference proteome</keyword>
<dbReference type="InterPro" id="IPR023836">
    <property type="entry name" value="EccCa-like_Actinobacteria"/>
</dbReference>
<dbReference type="InterPro" id="IPR003593">
    <property type="entry name" value="AAA+_ATPase"/>
</dbReference>
<keyword evidence="5 9" id="KW-0547">Nucleotide-binding</keyword>
<feature type="domain" description="FtsK" evidence="11">
    <location>
        <begin position="1015"/>
        <end position="1198"/>
    </location>
</feature>
<accession>A0ABT2M771</accession>
<feature type="binding site" evidence="9">
    <location>
        <begin position="436"/>
        <end position="443"/>
    </location>
    <ligand>
        <name>ATP</name>
        <dbReference type="ChEBI" id="CHEBI:30616"/>
    </ligand>
</feature>
<dbReference type="EMBL" id="JAODWD010000002">
    <property type="protein sequence ID" value="MCT7658116.1"/>
    <property type="molecule type" value="Genomic_DNA"/>
</dbReference>
<keyword evidence="8 10" id="KW-0472">Membrane</keyword>
<dbReference type="PANTHER" id="PTHR22683:SF1">
    <property type="entry name" value="TYPE VII SECRETION SYSTEM PROTEIN ESSC"/>
    <property type="match status" value="1"/>
</dbReference>
<dbReference type="SMART" id="SM00382">
    <property type="entry name" value="AAA"/>
    <property type="match status" value="3"/>
</dbReference>
<dbReference type="RefSeq" id="WP_260993032.1">
    <property type="nucleotide sequence ID" value="NZ_JAODWD010000002.1"/>
</dbReference>
<organism evidence="12 13">
    <name type="scientific">Mycobacterium deserti</name>
    <dbReference type="NCBI Taxonomy" id="2978347"/>
    <lineage>
        <taxon>Bacteria</taxon>
        <taxon>Bacillati</taxon>
        <taxon>Actinomycetota</taxon>
        <taxon>Actinomycetes</taxon>
        <taxon>Mycobacteriales</taxon>
        <taxon>Mycobacteriaceae</taxon>
        <taxon>Mycobacterium</taxon>
    </lineage>
</organism>
<dbReference type="SUPFAM" id="SSF52540">
    <property type="entry name" value="P-loop containing nucleoside triphosphate hydrolases"/>
    <property type="match status" value="3"/>
</dbReference>
<evidence type="ECO:0000256" key="7">
    <source>
        <dbReference type="ARBA" id="ARBA00022989"/>
    </source>
</evidence>
<dbReference type="Pfam" id="PF01580">
    <property type="entry name" value="FtsK_SpoIIIE"/>
    <property type="match status" value="2"/>
</dbReference>
<comment type="caution">
    <text evidence="12">The sequence shown here is derived from an EMBL/GenBank/DDBJ whole genome shotgun (WGS) entry which is preliminary data.</text>
</comment>
<feature type="transmembrane region" description="Helical" evidence="10">
    <location>
        <begin position="68"/>
        <end position="87"/>
    </location>
</feature>
<evidence type="ECO:0000313" key="12">
    <source>
        <dbReference type="EMBL" id="MCT7658116.1"/>
    </source>
</evidence>
<protein>
    <submittedName>
        <fullName evidence="12">Type VII secretion protein EccCa</fullName>
    </submittedName>
</protein>
<dbReference type="InterPro" id="IPR023837">
    <property type="entry name" value="EccCb-like_Actinobacteria"/>
</dbReference>